<comment type="caution">
    <text evidence="1">The sequence shown here is derived from an EMBL/GenBank/DDBJ whole genome shotgun (WGS) entry which is preliminary data.</text>
</comment>
<protein>
    <submittedName>
        <fullName evidence="1">Uncharacterized protein</fullName>
    </submittedName>
</protein>
<dbReference type="AlphaFoldDB" id="A0A5J4UHV3"/>
<gene>
    <name evidence="1" type="ORF">EZS28_034961</name>
</gene>
<dbReference type="EMBL" id="SNRW01016294">
    <property type="protein sequence ID" value="KAA6369512.1"/>
    <property type="molecule type" value="Genomic_DNA"/>
</dbReference>
<name>A0A5J4UHV3_9EUKA</name>
<organism evidence="1 2">
    <name type="scientific">Streblomastix strix</name>
    <dbReference type="NCBI Taxonomy" id="222440"/>
    <lineage>
        <taxon>Eukaryota</taxon>
        <taxon>Metamonada</taxon>
        <taxon>Preaxostyla</taxon>
        <taxon>Oxymonadida</taxon>
        <taxon>Streblomastigidae</taxon>
        <taxon>Streblomastix</taxon>
    </lineage>
</organism>
<evidence type="ECO:0000313" key="2">
    <source>
        <dbReference type="Proteomes" id="UP000324800"/>
    </source>
</evidence>
<sequence>MQFNAPESYSQQQLDALLLLKADKTELINAYSKTEDDALLLLKADKTELINSYTKTETEIKLELKVNVSNTVDSYSKSEDDSLLLLNADKTELIDTYCKSETNSKDKIYAKSEDDAFLLLKANQTYQTNQVDLTSTLTISGLKQIIIISASIISKLSKNDASILFAGSSDKLVSSLVAQPQLQEIKVIAAGKSKAYVFSTKEELNDWIFIQDNITKLVIGDNLYIVDKEVIDYLWDRTDLKLLETELFDLNNVNITLGAAIGGRYDNSSVLLDDRGVKSISDINVRVSYTKDEDDALLPLKADKTQLIESYSKSERYVILDGAGGVMELLILSIVQTKVYIEVFIQVFG</sequence>
<reference evidence="1 2" key="1">
    <citation type="submission" date="2019-03" db="EMBL/GenBank/DDBJ databases">
        <title>Single cell metagenomics reveals metabolic interactions within the superorganism composed of flagellate Streblomastix strix and complex community of Bacteroidetes bacteria on its surface.</title>
        <authorList>
            <person name="Treitli S.C."/>
            <person name="Kolisko M."/>
            <person name="Husnik F."/>
            <person name="Keeling P."/>
            <person name="Hampl V."/>
        </authorList>
    </citation>
    <scope>NUCLEOTIDE SEQUENCE [LARGE SCALE GENOMIC DNA]</scope>
    <source>
        <strain evidence="1">ST1C</strain>
    </source>
</reference>
<evidence type="ECO:0000313" key="1">
    <source>
        <dbReference type="EMBL" id="KAA6369512.1"/>
    </source>
</evidence>
<accession>A0A5J4UHV3</accession>
<dbReference type="Proteomes" id="UP000324800">
    <property type="component" value="Unassembled WGS sequence"/>
</dbReference>
<proteinExistence type="predicted"/>